<evidence type="ECO:0000256" key="4">
    <source>
        <dbReference type="ARBA" id="ARBA00023004"/>
    </source>
</evidence>
<organism evidence="7 8">
    <name type="scientific">Deinandra increscens subsp. villosa</name>
    <dbReference type="NCBI Taxonomy" id="3103831"/>
    <lineage>
        <taxon>Eukaryota</taxon>
        <taxon>Viridiplantae</taxon>
        <taxon>Streptophyta</taxon>
        <taxon>Embryophyta</taxon>
        <taxon>Tracheophyta</taxon>
        <taxon>Spermatophyta</taxon>
        <taxon>Magnoliopsida</taxon>
        <taxon>eudicotyledons</taxon>
        <taxon>Gunneridae</taxon>
        <taxon>Pentapetalae</taxon>
        <taxon>asterids</taxon>
        <taxon>campanulids</taxon>
        <taxon>Asterales</taxon>
        <taxon>Asteraceae</taxon>
        <taxon>Asteroideae</taxon>
        <taxon>Heliantheae alliance</taxon>
        <taxon>Madieae</taxon>
        <taxon>Madiinae</taxon>
        <taxon>Deinandra</taxon>
    </lineage>
</organism>
<dbReference type="Pfam" id="PF03171">
    <property type="entry name" value="2OG-FeII_Oxy"/>
    <property type="match status" value="1"/>
</dbReference>
<gene>
    <name evidence="7" type="ORF">SSX86_003259</name>
</gene>
<proteinExistence type="inferred from homology"/>
<dbReference type="FunFam" id="2.60.120.330:FF:000001">
    <property type="entry name" value="Protein SRG1"/>
    <property type="match status" value="1"/>
</dbReference>
<evidence type="ECO:0000256" key="2">
    <source>
        <dbReference type="ARBA" id="ARBA00022723"/>
    </source>
</evidence>
<keyword evidence="3 5" id="KW-0560">Oxidoreductase</keyword>
<keyword evidence="4 5" id="KW-0408">Iron</keyword>
<feature type="domain" description="Fe2OG dioxygenase" evidence="6">
    <location>
        <begin position="206"/>
        <end position="306"/>
    </location>
</feature>
<dbReference type="InterPro" id="IPR050295">
    <property type="entry name" value="Plant_2OG-oxidoreductases"/>
</dbReference>
<dbReference type="EMBL" id="JBCNJP010000007">
    <property type="protein sequence ID" value="KAK9074940.1"/>
    <property type="molecule type" value="Genomic_DNA"/>
</dbReference>
<evidence type="ECO:0000256" key="5">
    <source>
        <dbReference type="RuleBase" id="RU003682"/>
    </source>
</evidence>
<dbReference type="GO" id="GO:0016705">
    <property type="term" value="F:oxidoreductase activity, acting on paired donors, with incorporation or reduction of molecular oxygen"/>
    <property type="evidence" value="ECO:0007669"/>
    <property type="project" value="UniProtKB-ARBA"/>
</dbReference>
<name>A0AAP0H9R2_9ASTR</name>
<reference evidence="7 8" key="1">
    <citation type="submission" date="2024-04" db="EMBL/GenBank/DDBJ databases">
        <title>The reference genome of an endangered Asteraceae, Deinandra increscens subsp. villosa, native to the Central Coast of California.</title>
        <authorList>
            <person name="Guilliams M."/>
            <person name="Hasenstab-Lehman K."/>
            <person name="Meyer R."/>
            <person name="Mcevoy S."/>
        </authorList>
    </citation>
    <scope>NUCLEOTIDE SEQUENCE [LARGE SCALE GENOMIC DNA]</scope>
    <source>
        <tissue evidence="7">Leaf</tissue>
    </source>
</reference>
<evidence type="ECO:0000256" key="1">
    <source>
        <dbReference type="ARBA" id="ARBA00008056"/>
    </source>
</evidence>
<sequence length="355" mass="40333">MEAKETRLGSSLLVPSVQELAKEPLSQVPSRYVRTGQELAVTSWLPSAPPELPIIDMRRLLSADSTDHELENLRLACKDWGFFQLINHGVSCSLLEKVKAEVQEFFNMPMEAKKKYWQQAEDIEGFGQAFVVSEEQKLDWADMFYMVTLPHNIRKPHLFPKLPLLFRDTLEAYSIELKRVSMNTLVSIAKASNMQVEEMKVLFKEGVQSMRMNYYPPCPQPEQVIGLTPHSDPLAITFLLQINEVEGLEIKKEGNWIPVKPLLNSFIVNIGDTLEIVTNGLYKSIEHRVTVNSEKERLSVATFVTPKLDGEVGPAPSLITPENPPKFIRVSVVDFFKNLFSSKLYGKGNINQHYL</sequence>
<dbReference type="Proteomes" id="UP001408789">
    <property type="component" value="Unassembled WGS sequence"/>
</dbReference>
<dbReference type="Gene3D" id="2.60.120.330">
    <property type="entry name" value="B-lactam Antibiotic, Isopenicillin N Synthase, Chain"/>
    <property type="match status" value="1"/>
</dbReference>
<dbReference type="PROSITE" id="PS51471">
    <property type="entry name" value="FE2OG_OXY"/>
    <property type="match status" value="1"/>
</dbReference>
<dbReference type="InterPro" id="IPR005123">
    <property type="entry name" value="Oxoglu/Fe-dep_dioxygenase_dom"/>
</dbReference>
<evidence type="ECO:0000256" key="3">
    <source>
        <dbReference type="ARBA" id="ARBA00023002"/>
    </source>
</evidence>
<comment type="similarity">
    <text evidence="1 5">Belongs to the iron/ascorbate-dependent oxidoreductase family.</text>
</comment>
<dbReference type="InterPro" id="IPR027443">
    <property type="entry name" value="IPNS-like_sf"/>
</dbReference>
<accession>A0AAP0H9R2</accession>
<keyword evidence="2 5" id="KW-0479">Metal-binding</keyword>
<evidence type="ECO:0000313" key="8">
    <source>
        <dbReference type="Proteomes" id="UP001408789"/>
    </source>
</evidence>
<dbReference type="InterPro" id="IPR044861">
    <property type="entry name" value="IPNS-like_FE2OG_OXY"/>
</dbReference>
<protein>
    <recommendedName>
        <fullName evidence="6">Fe2OG dioxygenase domain-containing protein</fullName>
    </recommendedName>
</protein>
<dbReference type="PANTHER" id="PTHR47991">
    <property type="entry name" value="OXOGLUTARATE/IRON-DEPENDENT DIOXYGENASE"/>
    <property type="match status" value="1"/>
</dbReference>
<evidence type="ECO:0000313" key="7">
    <source>
        <dbReference type="EMBL" id="KAK9074940.1"/>
    </source>
</evidence>
<dbReference type="GO" id="GO:0046872">
    <property type="term" value="F:metal ion binding"/>
    <property type="evidence" value="ECO:0007669"/>
    <property type="project" value="UniProtKB-KW"/>
</dbReference>
<evidence type="ECO:0000259" key="6">
    <source>
        <dbReference type="PROSITE" id="PS51471"/>
    </source>
</evidence>
<dbReference type="Pfam" id="PF14226">
    <property type="entry name" value="DIOX_N"/>
    <property type="match status" value="1"/>
</dbReference>
<comment type="caution">
    <text evidence="7">The sequence shown here is derived from an EMBL/GenBank/DDBJ whole genome shotgun (WGS) entry which is preliminary data.</text>
</comment>
<dbReference type="SUPFAM" id="SSF51197">
    <property type="entry name" value="Clavaminate synthase-like"/>
    <property type="match status" value="1"/>
</dbReference>
<keyword evidence="8" id="KW-1185">Reference proteome</keyword>
<dbReference type="InterPro" id="IPR026992">
    <property type="entry name" value="DIOX_N"/>
</dbReference>
<dbReference type="AlphaFoldDB" id="A0AAP0H9R2"/>